<dbReference type="Gene3D" id="3.40.50.1240">
    <property type="entry name" value="Phosphoglycerate mutase-like"/>
    <property type="match status" value="1"/>
</dbReference>
<dbReference type="EC" id="3.1.3.62" evidence="4"/>
<dbReference type="InterPro" id="IPR000560">
    <property type="entry name" value="His_Pase_clade-2"/>
</dbReference>
<evidence type="ECO:0000256" key="1">
    <source>
        <dbReference type="ARBA" id="ARBA00004236"/>
    </source>
</evidence>
<dbReference type="OrthoDB" id="6509975at2759"/>
<dbReference type="GO" id="GO:0052745">
    <property type="term" value="F:inositol phosphate phosphatase activity"/>
    <property type="evidence" value="ECO:0007669"/>
    <property type="project" value="TreeGrafter"/>
</dbReference>
<dbReference type="FunCoup" id="A0A1Q3D6K3">
    <property type="interactions" value="3102"/>
</dbReference>
<keyword evidence="8" id="KW-0378">Hydrolase</keyword>
<sequence length="507" mass="57737">QKFRIDTLVISLDLYINISSLHKHKKKKKKSMAMATILILLFCVFSHSIADQDFDVRQHLSTVTRYDAAKDIIVNSFVPSDVPNGCTPIHLNLVARHGARSPTKKRMRELERLATRLKLLIGEANERNLSMQKVPAWIGEWESPWRGKLTGGELIIKGEEELYDMAIRIRDRFPDLFSSEYHPDVYPIKATQVPRASASAVAFGMGMFSERGTLGPGLHRAFSVTSESRASDIRLRFHDCCENYKAYRVKHEPVVDKLKEPILDEISSALVKRYELNFTRQDTASLWFLCKQEASILDITDQACGLFSPFEVTLLEWADDLEMFILKGYGNSLNYRMGVPLLEDVVQSMEQAIKAKEEKHVPGSYEKARLRFAHAETLVPFTCLLGLFLEGSEFQKIQKEEPMKLPPKPPQPRNWRGSIVAPFAGNNMLILYSCPANASSKYFVQVLYNERPIPMPGCDNTDYCPFEVFKERIVAPHLKLDYNSVCNVKPEQPEQKPATKFSEAITL</sequence>
<accession>A0A1Q3D6K3</accession>
<dbReference type="EMBL" id="BDDD01004664">
    <property type="protein sequence ID" value="GAV88085.1"/>
    <property type="molecule type" value="Genomic_DNA"/>
</dbReference>
<dbReference type="GO" id="GO:0005886">
    <property type="term" value="C:plasma membrane"/>
    <property type="evidence" value="ECO:0007669"/>
    <property type="project" value="UniProtKB-SubCell"/>
</dbReference>
<evidence type="ECO:0000256" key="4">
    <source>
        <dbReference type="ARBA" id="ARBA00013040"/>
    </source>
</evidence>
<dbReference type="EC" id="3.1.3.80" evidence="3"/>
<dbReference type="GO" id="GO:0034417">
    <property type="term" value="F:bisphosphoglycerate 3-phosphatase activity"/>
    <property type="evidence" value="ECO:0007669"/>
    <property type="project" value="UniProtKB-EC"/>
</dbReference>
<evidence type="ECO:0000256" key="15">
    <source>
        <dbReference type="ARBA" id="ARBA00043832"/>
    </source>
</evidence>
<comment type="caution">
    <text evidence="18">The sequence shown here is derived from an EMBL/GenBank/DDBJ whole genome shotgun (WGS) entry which is preliminary data.</text>
</comment>
<protein>
    <recommendedName>
        <fullName evidence="5">Multiple inositol polyphosphate phosphatase 1</fullName>
        <ecNumber evidence="4">3.1.3.62</ecNumber>
        <ecNumber evidence="3">3.1.3.80</ecNumber>
    </recommendedName>
    <alternativeName>
        <fullName evidence="11">2,3-bisphosphoglycerate 3-phosphatase</fullName>
    </alternativeName>
</protein>
<evidence type="ECO:0000256" key="9">
    <source>
        <dbReference type="ARBA" id="ARBA00023136"/>
    </source>
</evidence>
<reference evidence="19" key="1">
    <citation type="submission" date="2016-04" db="EMBL/GenBank/DDBJ databases">
        <title>Cephalotus genome sequencing.</title>
        <authorList>
            <person name="Fukushima K."/>
            <person name="Hasebe M."/>
            <person name="Fang X."/>
        </authorList>
    </citation>
    <scope>NUCLEOTIDE SEQUENCE [LARGE SCALE GENOMIC DNA]</scope>
    <source>
        <strain evidence="19">cv. St1</strain>
    </source>
</reference>
<evidence type="ECO:0000313" key="19">
    <source>
        <dbReference type="Proteomes" id="UP000187406"/>
    </source>
</evidence>
<feature type="disulfide bond" evidence="16">
    <location>
        <begin position="458"/>
        <end position="464"/>
    </location>
</feature>
<dbReference type="FunFam" id="3.40.50.1240:FF:000017">
    <property type="entry name" value="Histidine acid phosphatase family protein"/>
    <property type="match status" value="1"/>
</dbReference>
<evidence type="ECO:0000256" key="10">
    <source>
        <dbReference type="ARBA" id="ARBA00023180"/>
    </source>
</evidence>
<name>A0A1Q3D6K3_CEPFO</name>
<keyword evidence="16" id="KW-1015">Disulfide bond</keyword>
<keyword evidence="10" id="KW-0325">Glycoprotein</keyword>
<comment type="catalytic activity">
    <reaction evidence="13">
        <text>1D-myo-inositol 1,2,4,5,6-pentakisphosphate + H2O = 1D-myo-inositol 1,2,5,6-tetrakisphosphate + phosphate</text>
        <dbReference type="Rhea" id="RHEA:77115"/>
        <dbReference type="ChEBI" id="CHEBI:15377"/>
        <dbReference type="ChEBI" id="CHEBI:43474"/>
        <dbReference type="ChEBI" id="CHEBI:57798"/>
        <dbReference type="ChEBI" id="CHEBI:195535"/>
        <dbReference type="EC" id="3.1.3.62"/>
    </reaction>
    <physiologicalReaction direction="left-to-right" evidence="13">
        <dbReference type="Rhea" id="RHEA:77116"/>
    </physiologicalReaction>
</comment>
<dbReference type="InterPro" id="IPR016274">
    <property type="entry name" value="Histidine_acid_Pase_euk"/>
</dbReference>
<evidence type="ECO:0000256" key="5">
    <source>
        <dbReference type="ARBA" id="ARBA00018097"/>
    </source>
</evidence>
<comment type="catalytic activity">
    <reaction evidence="12">
        <text>1D-myo-inositol 1,2,5,6-tetrakisphosphate + H2O = 1D-myo-inositol 1,2,6-trisphosphate + phosphate</text>
        <dbReference type="Rhea" id="RHEA:77119"/>
        <dbReference type="ChEBI" id="CHEBI:15377"/>
        <dbReference type="ChEBI" id="CHEBI:43474"/>
        <dbReference type="ChEBI" id="CHEBI:195535"/>
        <dbReference type="ChEBI" id="CHEBI:195537"/>
        <dbReference type="EC" id="3.1.3.62"/>
    </reaction>
    <physiologicalReaction direction="left-to-right" evidence="12">
        <dbReference type="Rhea" id="RHEA:77120"/>
    </physiologicalReaction>
</comment>
<evidence type="ECO:0000256" key="7">
    <source>
        <dbReference type="ARBA" id="ARBA00022729"/>
    </source>
</evidence>
<keyword evidence="7" id="KW-0732">Signal</keyword>
<evidence type="ECO:0000256" key="12">
    <source>
        <dbReference type="ARBA" id="ARBA00043668"/>
    </source>
</evidence>
<evidence type="ECO:0000256" key="2">
    <source>
        <dbReference type="ARBA" id="ARBA00008422"/>
    </source>
</evidence>
<dbReference type="PIRSF" id="PIRSF000894">
    <property type="entry name" value="Acid_phosphatase"/>
    <property type="match status" value="1"/>
</dbReference>
<dbReference type="PANTHER" id="PTHR20963:SF8">
    <property type="entry name" value="MULTIPLE INOSITOL POLYPHOSPHATE PHOSPHATASE 1"/>
    <property type="match status" value="1"/>
</dbReference>
<evidence type="ECO:0000256" key="8">
    <source>
        <dbReference type="ARBA" id="ARBA00022801"/>
    </source>
</evidence>
<dbReference type="Proteomes" id="UP000187406">
    <property type="component" value="Unassembled WGS sequence"/>
</dbReference>
<keyword evidence="6" id="KW-1003">Cell membrane</keyword>
<dbReference type="STRING" id="3775.A0A1Q3D6K3"/>
<evidence type="ECO:0000256" key="13">
    <source>
        <dbReference type="ARBA" id="ARBA00043671"/>
    </source>
</evidence>
<dbReference type="Pfam" id="PF00328">
    <property type="entry name" value="His_Phos_2"/>
    <property type="match status" value="1"/>
</dbReference>
<keyword evidence="17" id="KW-1133">Transmembrane helix</keyword>
<evidence type="ECO:0000256" key="11">
    <source>
        <dbReference type="ARBA" id="ARBA00031642"/>
    </source>
</evidence>
<feature type="disulfide bond" evidence="16">
    <location>
        <begin position="290"/>
        <end position="304"/>
    </location>
</feature>
<proteinExistence type="inferred from homology"/>
<evidence type="ECO:0000256" key="16">
    <source>
        <dbReference type="PIRSR" id="PIRSR000894-2"/>
    </source>
</evidence>
<gene>
    <name evidence="18" type="ORF">CFOL_v3_31509</name>
</gene>
<dbReference type="SUPFAM" id="SSF53254">
    <property type="entry name" value="Phosphoglycerate mutase-like"/>
    <property type="match status" value="1"/>
</dbReference>
<evidence type="ECO:0000313" key="18">
    <source>
        <dbReference type="EMBL" id="GAV88085.1"/>
    </source>
</evidence>
<feature type="non-terminal residue" evidence="18">
    <location>
        <position position="1"/>
    </location>
</feature>
<dbReference type="GO" id="GO:0003993">
    <property type="term" value="F:acid phosphatase activity"/>
    <property type="evidence" value="ECO:0007669"/>
    <property type="project" value="TreeGrafter"/>
</dbReference>
<evidence type="ECO:0000256" key="3">
    <source>
        <dbReference type="ARBA" id="ARBA00012976"/>
    </source>
</evidence>
<keyword evidence="9 17" id="KW-0472">Membrane</keyword>
<evidence type="ECO:0000256" key="6">
    <source>
        <dbReference type="ARBA" id="ARBA00022475"/>
    </source>
</evidence>
<organism evidence="18 19">
    <name type="scientific">Cephalotus follicularis</name>
    <name type="common">Albany pitcher plant</name>
    <dbReference type="NCBI Taxonomy" id="3775"/>
    <lineage>
        <taxon>Eukaryota</taxon>
        <taxon>Viridiplantae</taxon>
        <taxon>Streptophyta</taxon>
        <taxon>Embryophyta</taxon>
        <taxon>Tracheophyta</taxon>
        <taxon>Spermatophyta</taxon>
        <taxon>Magnoliopsida</taxon>
        <taxon>eudicotyledons</taxon>
        <taxon>Gunneridae</taxon>
        <taxon>Pentapetalae</taxon>
        <taxon>rosids</taxon>
        <taxon>fabids</taxon>
        <taxon>Oxalidales</taxon>
        <taxon>Cephalotaceae</taxon>
        <taxon>Cephalotus</taxon>
    </lineage>
</organism>
<dbReference type="InParanoid" id="A0A1Q3D6K3"/>
<comment type="similarity">
    <text evidence="2">Belongs to the histidine acid phosphatase family. MINPP1 subfamily.</text>
</comment>
<feature type="disulfide bond" evidence="16">
    <location>
        <begin position="86"/>
        <end position="434"/>
    </location>
</feature>
<feature type="transmembrane region" description="Helical" evidence="17">
    <location>
        <begin position="32"/>
        <end position="50"/>
    </location>
</feature>
<comment type="subcellular location">
    <subcellularLocation>
        <location evidence="1">Cell membrane</location>
    </subcellularLocation>
</comment>
<dbReference type="PANTHER" id="PTHR20963">
    <property type="entry name" value="MULTIPLE INOSITOL POLYPHOSPHATE PHOSPHATASE-RELATED"/>
    <property type="match status" value="1"/>
</dbReference>
<dbReference type="AlphaFoldDB" id="A0A1Q3D6K3"/>
<evidence type="ECO:0000256" key="14">
    <source>
        <dbReference type="ARBA" id="ARBA00043691"/>
    </source>
</evidence>
<comment type="catalytic activity">
    <reaction evidence="15">
        <text>(2R)-2,3-bisphosphoglycerate + H2O = (2R)-2-phosphoglycerate + phosphate</text>
        <dbReference type="Rhea" id="RHEA:27381"/>
        <dbReference type="ChEBI" id="CHEBI:15377"/>
        <dbReference type="ChEBI" id="CHEBI:43474"/>
        <dbReference type="ChEBI" id="CHEBI:58248"/>
        <dbReference type="ChEBI" id="CHEBI:58289"/>
        <dbReference type="EC" id="3.1.3.80"/>
    </reaction>
    <physiologicalReaction direction="left-to-right" evidence="15">
        <dbReference type="Rhea" id="RHEA:27382"/>
    </physiologicalReaction>
</comment>
<comment type="catalytic activity">
    <reaction evidence="14">
        <text>1D-myo-inositol hexakisphosphate + H2O = 1D-myo-inositol 1,2,4,5,6-pentakisphosphate + phosphate</text>
        <dbReference type="Rhea" id="RHEA:16989"/>
        <dbReference type="ChEBI" id="CHEBI:15377"/>
        <dbReference type="ChEBI" id="CHEBI:43474"/>
        <dbReference type="ChEBI" id="CHEBI:57798"/>
        <dbReference type="ChEBI" id="CHEBI:58130"/>
        <dbReference type="EC" id="3.1.3.62"/>
    </reaction>
    <physiologicalReaction direction="left-to-right" evidence="14">
        <dbReference type="Rhea" id="RHEA:16990"/>
    </physiologicalReaction>
</comment>
<dbReference type="InterPro" id="IPR029033">
    <property type="entry name" value="His_PPase_superfam"/>
</dbReference>
<keyword evidence="17" id="KW-0812">Transmembrane</keyword>
<keyword evidence="19" id="KW-1185">Reference proteome</keyword>
<evidence type="ECO:0000256" key="17">
    <source>
        <dbReference type="SAM" id="Phobius"/>
    </source>
</evidence>
<dbReference type="CDD" id="cd07061">
    <property type="entry name" value="HP_HAP_like"/>
    <property type="match status" value="1"/>
</dbReference>